<sequence>MNELHHNIVGYYESCLNVIDTHAETLLSNPDISERDIQQVNSLRDLFISEIRQIERFNLENLKKCARQADKIIYADYLINLAFQSKFCFFVPNDPNRGHLFKSNRFGALVVLNQFISCEIIENLIDLANRNICLHDLNHLCDDFDDFLKIFIIYELILSKASDSVIDLSSSENNILNRVDVKCARIDPESFDWLETILNIPKLDTLTFGFNNLNYLDKSLFSKFEHLTWLRFESGNLSLIQRANFAALVNLKRLTFEILIDKIDKNGFEGLNRLEKLEFCSSGLSKMAHFELNNLDKLHKLSIIYHSIDCLEENSLQLNELKILRLDSNKIKTVESGAFKLLKNLEELYLDDQKCELTLNSNSLASLKKLKILSLQKNFIKNLDSDLFWDLKELEYLSLRQNLIQNLDYKLLNSLQNLRFLDLSSNEEIFLDFQKLELNFLKFLIVKSKNIPNLSNICLQGLQVVGLETFSTSSFLNQSQLEYLNLAFKDYASIWESISDYYFDNIENLKFIKMKWFKSNDHLKLKLENYMKKLTSSIQGQDNCISKEMRSKMINKIEHNQYENSCTIQISKYYTDNEFFEKFLNISETSRKVVLKNLHQIHYK</sequence>
<dbReference type="Pfam" id="PF13855">
    <property type="entry name" value="LRR_8"/>
    <property type="match status" value="1"/>
</dbReference>
<dbReference type="EMBL" id="REGN01010502">
    <property type="protein sequence ID" value="RMZ98876.1"/>
    <property type="molecule type" value="Genomic_DNA"/>
</dbReference>
<reference evidence="3 4" key="1">
    <citation type="journal article" date="2018" name="Sci. Rep.">
        <title>Genomic signatures of local adaptation to the degree of environmental predictability in rotifers.</title>
        <authorList>
            <person name="Franch-Gras L."/>
            <person name="Hahn C."/>
            <person name="Garcia-Roger E.M."/>
            <person name="Carmona M.J."/>
            <person name="Serra M."/>
            <person name="Gomez A."/>
        </authorList>
    </citation>
    <scope>NUCLEOTIDE SEQUENCE [LARGE SCALE GENOMIC DNA]</scope>
    <source>
        <strain evidence="3">HYR1</strain>
    </source>
</reference>
<dbReference type="Gene3D" id="3.80.10.10">
    <property type="entry name" value="Ribonuclease Inhibitor"/>
    <property type="match status" value="2"/>
</dbReference>
<organism evidence="3 4">
    <name type="scientific">Brachionus plicatilis</name>
    <name type="common">Marine rotifer</name>
    <name type="synonym">Brachionus muelleri</name>
    <dbReference type="NCBI Taxonomy" id="10195"/>
    <lineage>
        <taxon>Eukaryota</taxon>
        <taxon>Metazoa</taxon>
        <taxon>Spiralia</taxon>
        <taxon>Gnathifera</taxon>
        <taxon>Rotifera</taxon>
        <taxon>Eurotatoria</taxon>
        <taxon>Monogononta</taxon>
        <taxon>Pseudotrocha</taxon>
        <taxon>Ploima</taxon>
        <taxon>Brachionidae</taxon>
        <taxon>Brachionus</taxon>
    </lineage>
</organism>
<dbReference type="SMART" id="SM00369">
    <property type="entry name" value="LRR_TYP"/>
    <property type="match status" value="5"/>
</dbReference>
<comment type="caution">
    <text evidence="3">The sequence shown here is derived from an EMBL/GenBank/DDBJ whole genome shotgun (WGS) entry which is preliminary data.</text>
</comment>
<gene>
    <name evidence="3" type="ORF">BpHYR1_036266</name>
</gene>
<dbReference type="OrthoDB" id="1600340at2759"/>
<dbReference type="AlphaFoldDB" id="A0A3M7PIE5"/>
<evidence type="ECO:0000256" key="1">
    <source>
        <dbReference type="ARBA" id="ARBA00022614"/>
    </source>
</evidence>
<keyword evidence="1" id="KW-0433">Leucine-rich repeat</keyword>
<dbReference type="InterPro" id="IPR032675">
    <property type="entry name" value="LRR_dom_sf"/>
</dbReference>
<dbReference type="InterPro" id="IPR001611">
    <property type="entry name" value="Leu-rich_rpt"/>
</dbReference>
<dbReference type="PANTHER" id="PTHR45712">
    <property type="entry name" value="AGAP008170-PA"/>
    <property type="match status" value="1"/>
</dbReference>
<keyword evidence="2" id="KW-0677">Repeat</keyword>
<name>A0A3M7PIE5_BRAPC</name>
<dbReference type="Proteomes" id="UP000276133">
    <property type="component" value="Unassembled WGS sequence"/>
</dbReference>
<dbReference type="SUPFAM" id="SSF52058">
    <property type="entry name" value="L domain-like"/>
    <property type="match status" value="1"/>
</dbReference>
<protein>
    <submittedName>
        <fullName evidence="3">Leucine-rich repeats and immunoglobulin-like domains</fullName>
    </submittedName>
</protein>
<keyword evidence="4" id="KW-1185">Reference proteome</keyword>
<evidence type="ECO:0000256" key="2">
    <source>
        <dbReference type="ARBA" id="ARBA00022737"/>
    </source>
</evidence>
<proteinExistence type="predicted"/>
<dbReference type="InterPro" id="IPR003591">
    <property type="entry name" value="Leu-rich_rpt_typical-subtyp"/>
</dbReference>
<dbReference type="InterPro" id="IPR050333">
    <property type="entry name" value="SLRP"/>
</dbReference>
<dbReference type="STRING" id="10195.A0A3M7PIE5"/>
<evidence type="ECO:0000313" key="4">
    <source>
        <dbReference type="Proteomes" id="UP000276133"/>
    </source>
</evidence>
<dbReference type="PANTHER" id="PTHR45712:SF22">
    <property type="entry name" value="INSULIN-LIKE GROWTH FACTOR-BINDING PROTEIN COMPLEX ACID LABILE SUBUNIT"/>
    <property type="match status" value="1"/>
</dbReference>
<dbReference type="SMART" id="SM00365">
    <property type="entry name" value="LRR_SD22"/>
    <property type="match status" value="3"/>
</dbReference>
<accession>A0A3M7PIE5</accession>
<evidence type="ECO:0000313" key="3">
    <source>
        <dbReference type="EMBL" id="RMZ98876.1"/>
    </source>
</evidence>